<dbReference type="GO" id="GO:0003677">
    <property type="term" value="F:DNA binding"/>
    <property type="evidence" value="ECO:0007669"/>
    <property type="project" value="UniProtKB-KW"/>
</dbReference>
<dbReference type="Pfam" id="PF01418">
    <property type="entry name" value="HTH_6"/>
    <property type="match status" value="1"/>
</dbReference>
<reference evidence="6 7" key="1">
    <citation type="submission" date="2017-04" db="EMBL/GenBank/DDBJ databases">
        <authorList>
            <person name="Afonso C.L."/>
            <person name="Miller P.J."/>
            <person name="Scott M.A."/>
            <person name="Spackman E."/>
            <person name="Goraichik I."/>
            <person name="Dimitrov K.M."/>
            <person name="Suarez D.L."/>
            <person name="Swayne D.E."/>
        </authorList>
    </citation>
    <scope>NUCLEOTIDE SEQUENCE [LARGE SCALE GENOMIC DNA]</scope>
    <source>
        <strain evidence="6 7">LMG26642</strain>
    </source>
</reference>
<keyword evidence="7" id="KW-1185">Reference proteome</keyword>
<evidence type="ECO:0000259" key="4">
    <source>
        <dbReference type="PROSITE" id="PS51071"/>
    </source>
</evidence>
<feature type="domain" description="SIS" evidence="5">
    <location>
        <begin position="124"/>
        <end position="267"/>
    </location>
</feature>
<evidence type="ECO:0000256" key="3">
    <source>
        <dbReference type="ARBA" id="ARBA00023163"/>
    </source>
</evidence>
<dbReference type="PANTHER" id="PTHR30514:SF1">
    <property type="entry name" value="HTH-TYPE TRANSCRIPTIONAL REGULATOR HEXR-RELATED"/>
    <property type="match status" value="1"/>
</dbReference>
<dbReference type="InterPro" id="IPR009057">
    <property type="entry name" value="Homeodomain-like_sf"/>
</dbReference>
<dbReference type="InterPro" id="IPR001347">
    <property type="entry name" value="SIS_dom"/>
</dbReference>
<dbReference type="GO" id="GO:0003700">
    <property type="term" value="F:DNA-binding transcription factor activity"/>
    <property type="evidence" value="ECO:0007669"/>
    <property type="project" value="InterPro"/>
</dbReference>
<dbReference type="InterPro" id="IPR035472">
    <property type="entry name" value="RpiR-like_SIS"/>
</dbReference>
<dbReference type="SUPFAM" id="SSF53697">
    <property type="entry name" value="SIS domain"/>
    <property type="match status" value="1"/>
</dbReference>
<evidence type="ECO:0000313" key="7">
    <source>
        <dbReference type="Proteomes" id="UP000193435"/>
    </source>
</evidence>
<dbReference type="Gene3D" id="3.40.50.10490">
    <property type="entry name" value="Glucose-6-phosphate isomerase like protein, domain 1"/>
    <property type="match status" value="1"/>
</dbReference>
<gene>
    <name evidence="6" type="ORF">SAMN04488700_0797</name>
</gene>
<dbReference type="GO" id="GO:0097367">
    <property type="term" value="F:carbohydrate derivative binding"/>
    <property type="evidence" value="ECO:0007669"/>
    <property type="project" value="InterPro"/>
</dbReference>
<dbReference type="Gene3D" id="1.10.10.10">
    <property type="entry name" value="Winged helix-like DNA-binding domain superfamily/Winged helix DNA-binding domain"/>
    <property type="match status" value="1"/>
</dbReference>
<dbReference type="RefSeq" id="WP_085559043.1">
    <property type="nucleotide sequence ID" value="NZ_FOAH01000023.1"/>
</dbReference>
<dbReference type="Pfam" id="PF01380">
    <property type="entry name" value="SIS"/>
    <property type="match status" value="1"/>
</dbReference>
<evidence type="ECO:0000256" key="2">
    <source>
        <dbReference type="ARBA" id="ARBA00023125"/>
    </source>
</evidence>
<evidence type="ECO:0000313" key="6">
    <source>
        <dbReference type="EMBL" id="SMH27946.1"/>
    </source>
</evidence>
<dbReference type="InterPro" id="IPR036388">
    <property type="entry name" value="WH-like_DNA-bd_sf"/>
</dbReference>
<dbReference type="AlphaFoldDB" id="A0A1X7MVC3"/>
<keyword evidence="2" id="KW-0238">DNA-binding</keyword>
<sequence>MTVSIRLQIKTMYNDFSIKEQAIADYILENSGKVGHSSISDLANELEIADSTFFQFTKKIGFNGFKDFKIAMLIQENDLSAISIHENIQKDDTELTMAQKVFDSNISTLTDTRKLLREEDLKQAGNIINSSKRLFLFGVGGSEIVATDAYHKFLRSPIPVFHSTDYHIQLMEVSLMTNEDCAIIISHTGRSKETICIAKFVKESGAKIIVVTSQASSPLAKLGDVVFLSLSEETEFRSEALASRIAQLSIIDSLYVIFRFFNQEKSEKSITKVRHVISGIKK</sequence>
<dbReference type="InterPro" id="IPR000281">
    <property type="entry name" value="HTH_RpiR"/>
</dbReference>
<dbReference type="Proteomes" id="UP000193435">
    <property type="component" value="Unassembled WGS sequence"/>
</dbReference>
<organism evidence="6 7">
    <name type="scientific">Carnobacterium iners</name>
    <dbReference type="NCBI Taxonomy" id="1073423"/>
    <lineage>
        <taxon>Bacteria</taxon>
        <taxon>Bacillati</taxon>
        <taxon>Bacillota</taxon>
        <taxon>Bacilli</taxon>
        <taxon>Lactobacillales</taxon>
        <taxon>Carnobacteriaceae</taxon>
        <taxon>Carnobacterium</taxon>
    </lineage>
</organism>
<proteinExistence type="predicted"/>
<keyword evidence="1" id="KW-0805">Transcription regulation</keyword>
<dbReference type="EMBL" id="FXBJ01000002">
    <property type="protein sequence ID" value="SMH27946.1"/>
    <property type="molecule type" value="Genomic_DNA"/>
</dbReference>
<dbReference type="CDD" id="cd05013">
    <property type="entry name" value="SIS_RpiR"/>
    <property type="match status" value="1"/>
</dbReference>
<dbReference type="GO" id="GO:1901135">
    <property type="term" value="P:carbohydrate derivative metabolic process"/>
    <property type="evidence" value="ECO:0007669"/>
    <property type="project" value="InterPro"/>
</dbReference>
<dbReference type="PROSITE" id="PS51071">
    <property type="entry name" value="HTH_RPIR"/>
    <property type="match status" value="1"/>
</dbReference>
<dbReference type="InterPro" id="IPR046348">
    <property type="entry name" value="SIS_dom_sf"/>
</dbReference>
<dbReference type="PROSITE" id="PS51464">
    <property type="entry name" value="SIS"/>
    <property type="match status" value="1"/>
</dbReference>
<protein>
    <submittedName>
        <fullName evidence="6">Transcriptional regulator, RpiR family</fullName>
    </submittedName>
</protein>
<keyword evidence="3" id="KW-0804">Transcription</keyword>
<feature type="domain" description="HTH rpiR-type" evidence="4">
    <location>
        <begin position="3"/>
        <end position="79"/>
    </location>
</feature>
<evidence type="ECO:0000259" key="5">
    <source>
        <dbReference type="PROSITE" id="PS51464"/>
    </source>
</evidence>
<dbReference type="OrthoDB" id="3684496at2"/>
<evidence type="ECO:0000256" key="1">
    <source>
        <dbReference type="ARBA" id="ARBA00023015"/>
    </source>
</evidence>
<dbReference type="InterPro" id="IPR047640">
    <property type="entry name" value="RpiR-like"/>
</dbReference>
<dbReference type="PANTHER" id="PTHR30514">
    <property type="entry name" value="GLUCOKINASE"/>
    <property type="match status" value="1"/>
</dbReference>
<name>A0A1X7MVC3_9LACT</name>
<accession>A0A1X7MVC3</accession>
<dbReference type="SUPFAM" id="SSF46689">
    <property type="entry name" value="Homeodomain-like"/>
    <property type="match status" value="1"/>
</dbReference>
<dbReference type="STRING" id="1073423.SAMN04488700_0797"/>